<proteinExistence type="inferred from homology"/>
<accession>A0A834H882</accession>
<evidence type="ECO:0000313" key="15">
    <source>
        <dbReference type="EMBL" id="KAF7146468.1"/>
    </source>
</evidence>
<evidence type="ECO:0000256" key="2">
    <source>
        <dbReference type="ARBA" id="ARBA00004906"/>
    </source>
</evidence>
<dbReference type="SMART" id="SM00184">
    <property type="entry name" value="RING"/>
    <property type="match status" value="1"/>
</dbReference>
<keyword evidence="9" id="KW-0862">Zinc</keyword>
<keyword evidence="5" id="KW-0519">Myristate</keyword>
<comment type="catalytic activity">
    <reaction evidence="1">
        <text>S-ubiquitinyl-[E2 ubiquitin-conjugating enzyme]-L-cysteine + [acceptor protein]-L-lysine = [E2 ubiquitin-conjugating enzyme]-L-cysteine + N(6)-ubiquitinyl-[acceptor protein]-L-lysine.</text>
        <dbReference type="EC" id="2.3.2.27"/>
    </reaction>
</comment>
<reference evidence="15" key="1">
    <citation type="submission" date="2019-11" db="EMBL/GenBank/DDBJ databases">
        <authorList>
            <person name="Liu Y."/>
            <person name="Hou J."/>
            <person name="Li T.-Q."/>
            <person name="Guan C.-H."/>
            <person name="Wu X."/>
            <person name="Wu H.-Z."/>
            <person name="Ling F."/>
            <person name="Zhang R."/>
            <person name="Shi X.-G."/>
            <person name="Ren J.-P."/>
            <person name="Chen E.-F."/>
            <person name="Sun J.-M."/>
        </authorList>
    </citation>
    <scope>NUCLEOTIDE SEQUENCE</scope>
    <source>
        <strain evidence="15">Adult_tree_wgs_1</strain>
        <tissue evidence="15">Leaves</tissue>
    </source>
</reference>
<dbReference type="PROSITE" id="PS50089">
    <property type="entry name" value="ZF_RING_2"/>
    <property type="match status" value="1"/>
</dbReference>
<evidence type="ECO:0000256" key="8">
    <source>
        <dbReference type="ARBA" id="ARBA00022786"/>
    </source>
</evidence>
<dbReference type="FunFam" id="3.30.40.10:FF:000115">
    <property type="entry name" value="probable E3 ubiquitin-protein ligase LOG2"/>
    <property type="match status" value="1"/>
</dbReference>
<dbReference type="PANTHER" id="PTHR22996:SF4">
    <property type="entry name" value="E3 UBIQUITIN-PROTEIN LIGASE LUL4-RELATED"/>
    <property type="match status" value="1"/>
</dbReference>
<dbReference type="AlphaFoldDB" id="A0A834H882"/>
<feature type="compositionally biased region" description="Polar residues" evidence="13">
    <location>
        <begin position="1"/>
        <end position="18"/>
    </location>
</feature>
<dbReference type="Pfam" id="PF26192">
    <property type="entry name" value="RNF157-like_N"/>
    <property type="match status" value="2"/>
</dbReference>
<keyword evidence="8" id="KW-0833">Ubl conjugation pathway</keyword>
<evidence type="ECO:0000256" key="13">
    <source>
        <dbReference type="SAM" id="MobiDB-lite"/>
    </source>
</evidence>
<evidence type="ECO:0000256" key="3">
    <source>
        <dbReference type="ARBA" id="ARBA00012483"/>
    </source>
</evidence>
<dbReference type="GO" id="GO:0016567">
    <property type="term" value="P:protein ubiquitination"/>
    <property type="evidence" value="ECO:0007669"/>
    <property type="project" value="TreeGrafter"/>
</dbReference>
<keyword evidence="16" id="KW-1185">Reference proteome</keyword>
<gene>
    <name evidence="15" type="ORF">RHSIM_Rhsim04G0206900</name>
</gene>
<dbReference type="InterPro" id="IPR001841">
    <property type="entry name" value="Znf_RING"/>
</dbReference>
<dbReference type="Pfam" id="PF13920">
    <property type="entry name" value="zf-C3HC4_3"/>
    <property type="match status" value="1"/>
</dbReference>
<evidence type="ECO:0000256" key="12">
    <source>
        <dbReference type="PROSITE-ProRule" id="PRU00175"/>
    </source>
</evidence>
<organism evidence="15 16">
    <name type="scientific">Rhododendron simsii</name>
    <name type="common">Sims's rhododendron</name>
    <dbReference type="NCBI Taxonomy" id="118357"/>
    <lineage>
        <taxon>Eukaryota</taxon>
        <taxon>Viridiplantae</taxon>
        <taxon>Streptophyta</taxon>
        <taxon>Embryophyta</taxon>
        <taxon>Tracheophyta</taxon>
        <taxon>Spermatophyta</taxon>
        <taxon>Magnoliopsida</taxon>
        <taxon>eudicotyledons</taxon>
        <taxon>Gunneridae</taxon>
        <taxon>Pentapetalae</taxon>
        <taxon>asterids</taxon>
        <taxon>Ericales</taxon>
        <taxon>Ericaceae</taxon>
        <taxon>Ericoideae</taxon>
        <taxon>Rhodoreae</taxon>
        <taxon>Rhododendron</taxon>
    </lineage>
</organism>
<evidence type="ECO:0000313" key="16">
    <source>
        <dbReference type="Proteomes" id="UP000626092"/>
    </source>
</evidence>
<dbReference type="CDD" id="cd16789">
    <property type="entry name" value="mRING-HC-C3HC5_MGRN1-like"/>
    <property type="match status" value="1"/>
</dbReference>
<feature type="region of interest" description="Disordered" evidence="13">
    <location>
        <begin position="1"/>
        <end position="60"/>
    </location>
</feature>
<comment type="caution">
    <text evidence="15">The sequence shown here is derived from an EMBL/GenBank/DDBJ whole genome shotgun (WGS) entry which is preliminary data.</text>
</comment>
<dbReference type="InterPro" id="IPR045194">
    <property type="entry name" value="MGRN1/RNF157-like"/>
</dbReference>
<keyword evidence="6" id="KW-0479">Metal-binding</keyword>
<dbReference type="InterPro" id="IPR058981">
    <property type="entry name" value="MGRN1/RNF157-like_N"/>
</dbReference>
<evidence type="ECO:0000256" key="5">
    <source>
        <dbReference type="ARBA" id="ARBA00022707"/>
    </source>
</evidence>
<dbReference type="Proteomes" id="UP000626092">
    <property type="component" value="Unassembled WGS sequence"/>
</dbReference>
<dbReference type="OrthoDB" id="1711136at2759"/>
<comment type="pathway">
    <text evidence="2">Protein modification; protein ubiquitination.</text>
</comment>
<dbReference type="InterPro" id="IPR045195">
    <property type="entry name" value="LOG2-like_mRING_C3HC5"/>
</dbReference>
<evidence type="ECO:0000256" key="11">
    <source>
        <dbReference type="ARBA" id="ARBA00025721"/>
    </source>
</evidence>
<dbReference type="PANTHER" id="PTHR22996">
    <property type="entry name" value="MAHOGUNIN"/>
    <property type="match status" value="1"/>
</dbReference>
<keyword evidence="4" id="KW-0808">Transferase</keyword>
<dbReference type="EC" id="2.3.2.27" evidence="3"/>
<protein>
    <recommendedName>
        <fullName evidence="3">RING-type E3 ubiquitin transferase</fullName>
        <ecNumber evidence="3">2.3.2.27</ecNumber>
    </recommendedName>
</protein>
<dbReference type="SUPFAM" id="SSF57850">
    <property type="entry name" value="RING/U-box"/>
    <property type="match status" value="1"/>
</dbReference>
<evidence type="ECO:0000256" key="7">
    <source>
        <dbReference type="ARBA" id="ARBA00022771"/>
    </source>
</evidence>
<keyword evidence="7 12" id="KW-0863">Zinc-finger</keyword>
<dbReference type="EMBL" id="WJXA01000004">
    <property type="protein sequence ID" value="KAF7146468.1"/>
    <property type="molecule type" value="Genomic_DNA"/>
</dbReference>
<sequence>MGTSSSTNRRNQNPSYYQNPHHHHPLPSQQLASYSDPYPAPTPFAYSTHPPPPIHNSYNPSYNPGRPNLVPYFAPYHNHGGWAGIRPPPPVLVPPPLPLPPPPPYVDHQQAKKVRNDVNVHKGTLRLEVDEFNPDHHLVSFVFDALIDGRSLNFVSFIRLKESNERVTLSLLMRAHHGMSQHPFYEPPSNYLDSNLAYSKQRSDELSLRGIAGGRIEVWASPEIAGMEARANSMCLFSFTIFYFAKEESNCRFFPLYPEVCEPFKFPFQKGVRQKFSQPSGTGIDLGFFELDDLSKPSAKEDVFPLVISAETSLPSVPTKGSLDDPSPSSSPHMQITQAVIQKNDQTGFQVKVFKQILWIDGIRYELRELFGIENSAAESFKDDDPGKECVICLTEPKDTAVLPCRHMCICSECAKALRLQSNKCPICRHPINEFIEIKINEDD</sequence>
<evidence type="ECO:0000256" key="6">
    <source>
        <dbReference type="ARBA" id="ARBA00022723"/>
    </source>
</evidence>
<evidence type="ECO:0000256" key="9">
    <source>
        <dbReference type="ARBA" id="ARBA00022833"/>
    </source>
</evidence>
<evidence type="ECO:0000256" key="10">
    <source>
        <dbReference type="ARBA" id="ARBA00023288"/>
    </source>
</evidence>
<comment type="similarity">
    <text evidence="11">Belongs to the RING-type zinc finger family. LOG2 subfamily.</text>
</comment>
<feature type="domain" description="RING-type" evidence="14">
    <location>
        <begin position="390"/>
        <end position="429"/>
    </location>
</feature>
<dbReference type="Gene3D" id="3.30.40.10">
    <property type="entry name" value="Zinc/RING finger domain, C3HC4 (zinc finger)"/>
    <property type="match status" value="1"/>
</dbReference>
<dbReference type="GO" id="GO:0008270">
    <property type="term" value="F:zinc ion binding"/>
    <property type="evidence" value="ECO:0007669"/>
    <property type="project" value="UniProtKB-KW"/>
</dbReference>
<dbReference type="GO" id="GO:0061630">
    <property type="term" value="F:ubiquitin protein ligase activity"/>
    <property type="evidence" value="ECO:0007669"/>
    <property type="project" value="UniProtKB-EC"/>
</dbReference>
<evidence type="ECO:0000256" key="4">
    <source>
        <dbReference type="ARBA" id="ARBA00022679"/>
    </source>
</evidence>
<evidence type="ECO:0000259" key="14">
    <source>
        <dbReference type="PROSITE" id="PS50089"/>
    </source>
</evidence>
<evidence type="ECO:0000256" key="1">
    <source>
        <dbReference type="ARBA" id="ARBA00000900"/>
    </source>
</evidence>
<dbReference type="InterPro" id="IPR013083">
    <property type="entry name" value="Znf_RING/FYVE/PHD"/>
</dbReference>
<name>A0A834H882_RHOSS</name>
<keyword evidence="10" id="KW-0449">Lipoprotein</keyword>